<evidence type="ECO:0000313" key="2">
    <source>
        <dbReference type="EMBL" id="CAF3979370.1"/>
    </source>
</evidence>
<dbReference type="EMBL" id="CAJNOQ010009103">
    <property type="protein sequence ID" value="CAF1215637.1"/>
    <property type="molecule type" value="Genomic_DNA"/>
</dbReference>
<sequence length="136" mass="15675">MLAQKVELKGEYIIEIRDHPNLVLGVADSSIGTRVTVQKMSLNPSGDPKQLWKLAKLFNYFNFYFLKNVDSNLYMNLDGNSLIVTQREYTGNDDQWFWMDSINGLNATMIGNESEKRTMYLKFTDENNEPGLLIII</sequence>
<comment type="caution">
    <text evidence="1">The sequence shown here is derived from an EMBL/GenBank/DDBJ whole genome shotgun (WGS) entry which is preliminary data.</text>
</comment>
<organism evidence="1 3">
    <name type="scientific">Didymodactylos carnosus</name>
    <dbReference type="NCBI Taxonomy" id="1234261"/>
    <lineage>
        <taxon>Eukaryota</taxon>
        <taxon>Metazoa</taxon>
        <taxon>Spiralia</taxon>
        <taxon>Gnathifera</taxon>
        <taxon>Rotifera</taxon>
        <taxon>Eurotatoria</taxon>
        <taxon>Bdelloidea</taxon>
        <taxon>Philodinida</taxon>
        <taxon>Philodinidae</taxon>
        <taxon>Didymodactylos</taxon>
    </lineage>
</organism>
<dbReference type="Gene3D" id="2.80.10.50">
    <property type="match status" value="1"/>
</dbReference>
<gene>
    <name evidence="1" type="ORF">GPM918_LOCUS24435</name>
    <name evidence="2" type="ORF">SRO942_LOCUS24431</name>
</gene>
<dbReference type="SUPFAM" id="SSF50370">
    <property type="entry name" value="Ricin B-like lectins"/>
    <property type="match status" value="1"/>
</dbReference>
<name>A0A814X7V9_9BILA</name>
<accession>A0A814X7V9</accession>
<dbReference type="EMBL" id="CAJOBC010009102">
    <property type="protein sequence ID" value="CAF3979370.1"/>
    <property type="molecule type" value="Genomic_DNA"/>
</dbReference>
<dbReference type="Proteomes" id="UP000681722">
    <property type="component" value="Unassembled WGS sequence"/>
</dbReference>
<protein>
    <submittedName>
        <fullName evidence="1">Uncharacterized protein</fullName>
    </submittedName>
</protein>
<evidence type="ECO:0000313" key="3">
    <source>
        <dbReference type="Proteomes" id="UP000663829"/>
    </source>
</evidence>
<dbReference type="CDD" id="cd00161">
    <property type="entry name" value="beta-trefoil_Ricin-like"/>
    <property type="match status" value="1"/>
</dbReference>
<evidence type="ECO:0000313" key="1">
    <source>
        <dbReference type="EMBL" id="CAF1215637.1"/>
    </source>
</evidence>
<keyword evidence="3" id="KW-1185">Reference proteome</keyword>
<reference evidence="1" key="1">
    <citation type="submission" date="2021-02" db="EMBL/GenBank/DDBJ databases">
        <authorList>
            <person name="Nowell W R."/>
        </authorList>
    </citation>
    <scope>NUCLEOTIDE SEQUENCE</scope>
</reference>
<dbReference type="AlphaFoldDB" id="A0A814X7V9"/>
<dbReference type="InterPro" id="IPR035992">
    <property type="entry name" value="Ricin_B-like_lectins"/>
</dbReference>
<proteinExistence type="predicted"/>
<dbReference type="Proteomes" id="UP000663829">
    <property type="component" value="Unassembled WGS sequence"/>
</dbReference>